<dbReference type="STRING" id="288768.SAMEA3906486_00109"/>
<dbReference type="SUPFAM" id="SSF55811">
    <property type="entry name" value="Nudix"/>
    <property type="match status" value="1"/>
</dbReference>
<dbReference type="EMBL" id="FKIF01000001">
    <property type="protein sequence ID" value="SAI65369.1"/>
    <property type="molecule type" value="Genomic_DNA"/>
</dbReference>
<sequence>MARSPRTPDPGRRPIPAAIAVVIRAQHVLLVRRANPPDAGRWGFPGGKIDFGESIEQAAQRELLEETGVRGEARQVFTAVDAFDHALSGELRQHFLLVAVLCRYLGGEPAGGDDALDAQWFPLDALDASDLALSHDVARVAREGARLARTPGAITPGGSRPP</sequence>
<dbReference type="EC" id="3.6.1.55" evidence="5"/>
<reference evidence="5 6" key="1">
    <citation type="submission" date="2016-04" db="EMBL/GenBank/DDBJ databases">
        <authorList>
            <consortium name="Pathogen Informatics"/>
        </authorList>
    </citation>
    <scope>NUCLEOTIDE SEQUENCE [LARGE SCALE GENOMIC DNA]</scope>
    <source>
        <strain evidence="5 6">H050680373</strain>
    </source>
</reference>
<dbReference type="PANTHER" id="PTHR43736">
    <property type="entry name" value="ADP-RIBOSE PYROPHOSPHATASE"/>
    <property type="match status" value="1"/>
</dbReference>
<dbReference type="PROSITE" id="PS51462">
    <property type="entry name" value="NUDIX"/>
    <property type="match status" value="1"/>
</dbReference>
<dbReference type="Proteomes" id="UP000076848">
    <property type="component" value="Unassembled WGS sequence"/>
</dbReference>
<name>A0A157S4R0_9BORD</name>
<dbReference type="AlphaFoldDB" id="A0A157S4R0"/>
<gene>
    <name evidence="5" type="primary">mutT</name>
    <name evidence="5" type="ORF">SAMEA3906486_00109</name>
</gene>
<accession>A0A157S4R0</accession>
<protein>
    <submittedName>
        <fullName evidence="5">NUDIX hydrolase</fullName>
        <ecNumber evidence="5">3.6.1.55</ecNumber>
    </submittedName>
</protein>
<comment type="similarity">
    <text evidence="3">Belongs to the Nudix hydrolase family.</text>
</comment>
<evidence type="ECO:0000256" key="2">
    <source>
        <dbReference type="ARBA" id="ARBA00022801"/>
    </source>
</evidence>
<dbReference type="InterPro" id="IPR020084">
    <property type="entry name" value="NUDIX_hydrolase_CS"/>
</dbReference>
<keyword evidence="2 3" id="KW-0378">Hydrolase</keyword>
<proteinExistence type="inferred from homology"/>
<dbReference type="InterPro" id="IPR000086">
    <property type="entry name" value="NUDIX_hydrolase_dom"/>
</dbReference>
<dbReference type="Pfam" id="PF00293">
    <property type="entry name" value="NUDIX"/>
    <property type="match status" value="1"/>
</dbReference>
<comment type="cofactor">
    <cofactor evidence="1">
        <name>Mg(2+)</name>
        <dbReference type="ChEBI" id="CHEBI:18420"/>
    </cofactor>
</comment>
<dbReference type="GO" id="GO:0035539">
    <property type="term" value="F:8-oxo-7,8-dihydrodeoxyguanosine triphosphate pyrophosphatase activity"/>
    <property type="evidence" value="ECO:0007669"/>
    <property type="project" value="UniProtKB-EC"/>
</dbReference>
<dbReference type="Gene3D" id="3.90.79.10">
    <property type="entry name" value="Nucleoside Triphosphate Pyrophosphohydrolase"/>
    <property type="match status" value="1"/>
</dbReference>
<organism evidence="5 6">
    <name type="scientific">Bordetella ansorpii</name>
    <dbReference type="NCBI Taxonomy" id="288768"/>
    <lineage>
        <taxon>Bacteria</taxon>
        <taxon>Pseudomonadati</taxon>
        <taxon>Pseudomonadota</taxon>
        <taxon>Betaproteobacteria</taxon>
        <taxon>Burkholderiales</taxon>
        <taxon>Alcaligenaceae</taxon>
        <taxon>Bordetella</taxon>
    </lineage>
</organism>
<dbReference type="PANTHER" id="PTHR43736:SF1">
    <property type="entry name" value="DIHYDRONEOPTERIN TRIPHOSPHATE DIPHOSPHATASE"/>
    <property type="match status" value="1"/>
</dbReference>
<feature type="domain" description="Nudix hydrolase" evidence="4">
    <location>
        <begin position="13"/>
        <end position="145"/>
    </location>
</feature>
<evidence type="ECO:0000313" key="6">
    <source>
        <dbReference type="Proteomes" id="UP000076848"/>
    </source>
</evidence>
<dbReference type="PRINTS" id="PR00502">
    <property type="entry name" value="NUDIXFAMILY"/>
</dbReference>
<evidence type="ECO:0000256" key="1">
    <source>
        <dbReference type="ARBA" id="ARBA00001946"/>
    </source>
</evidence>
<keyword evidence="6" id="KW-1185">Reference proteome</keyword>
<dbReference type="CDD" id="cd04673">
    <property type="entry name" value="NUDIX_ADPRase"/>
    <property type="match status" value="1"/>
</dbReference>
<dbReference type="OrthoDB" id="9816289at2"/>
<evidence type="ECO:0000313" key="5">
    <source>
        <dbReference type="EMBL" id="SAI65369.1"/>
    </source>
</evidence>
<evidence type="ECO:0000256" key="3">
    <source>
        <dbReference type="RuleBase" id="RU003476"/>
    </source>
</evidence>
<dbReference type="InterPro" id="IPR015797">
    <property type="entry name" value="NUDIX_hydrolase-like_dom_sf"/>
</dbReference>
<evidence type="ECO:0000259" key="4">
    <source>
        <dbReference type="PROSITE" id="PS51462"/>
    </source>
</evidence>
<dbReference type="InterPro" id="IPR020476">
    <property type="entry name" value="Nudix_hydrolase"/>
</dbReference>
<dbReference type="PROSITE" id="PS00893">
    <property type="entry name" value="NUDIX_BOX"/>
    <property type="match status" value="1"/>
</dbReference>
<dbReference type="RefSeq" id="WP_066122280.1">
    <property type="nucleotide sequence ID" value="NZ_FKIF01000001.1"/>
</dbReference>